<organism evidence="2 3">
    <name type="scientific">Malassezia caprae</name>
    <dbReference type="NCBI Taxonomy" id="1381934"/>
    <lineage>
        <taxon>Eukaryota</taxon>
        <taxon>Fungi</taxon>
        <taxon>Dikarya</taxon>
        <taxon>Basidiomycota</taxon>
        <taxon>Ustilaginomycotina</taxon>
        <taxon>Malasseziomycetes</taxon>
        <taxon>Malasseziales</taxon>
        <taxon>Malasseziaceae</taxon>
        <taxon>Malassezia</taxon>
    </lineage>
</organism>
<feature type="compositionally biased region" description="Low complexity" evidence="1">
    <location>
        <begin position="93"/>
        <end position="102"/>
    </location>
</feature>
<feature type="region of interest" description="Disordered" evidence="1">
    <location>
        <begin position="1"/>
        <end position="118"/>
    </location>
</feature>
<proteinExistence type="predicted"/>
<evidence type="ECO:0000256" key="1">
    <source>
        <dbReference type="SAM" id="MobiDB-lite"/>
    </source>
</evidence>
<accession>A0AAF0IWN3</accession>
<name>A0AAF0IWN3_9BASI</name>
<sequence>MSKTGHENEDDDSLAEIDLDNEEEDIDEVDEDDGLTLDNEVDDSLVVEHALDGNPASNADVKGLSNGDDVNEDESEDDSTDDSTSDSTDDSTSDSTGDSTGDSEADRSDGSRKGTYTT</sequence>
<feature type="compositionally biased region" description="Acidic residues" evidence="1">
    <location>
        <begin position="69"/>
        <end position="92"/>
    </location>
</feature>
<feature type="compositionally biased region" description="Acidic residues" evidence="1">
    <location>
        <begin position="8"/>
        <end position="45"/>
    </location>
</feature>
<keyword evidence="3" id="KW-1185">Reference proteome</keyword>
<evidence type="ECO:0000313" key="2">
    <source>
        <dbReference type="EMBL" id="WFD19763.1"/>
    </source>
</evidence>
<dbReference type="Proteomes" id="UP001220961">
    <property type="component" value="Chromosome 4"/>
</dbReference>
<protein>
    <submittedName>
        <fullName evidence="2">Uncharacterized protein</fullName>
    </submittedName>
</protein>
<dbReference type="EMBL" id="CP119911">
    <property type="protein sequence ID" value="WFD19763.1"/>
    <property type="molecule type" value="Genomic_DNA"/>
</dbReference>
<evidence type="ECO:0000313" key="3">
    <source>
        <dbReference type="Proteomes" id="UP001220961"/>
    </source>
</evidence>
<dbReference type="AlphaFoldDB" id="A0AAF0IWN3"/>
<gene>
    <name evidence="2" type="ORF">MCAP1_001999</name>
</gene>
<reference evidence="2" key="1">
    <citation type="submission" date="2023-03" db="EMBL/GenBank/DDBJ databases">
        <title>Mating type loci evolution in Malassezia.</title>
        <authorList>
            <person name="Coelho M.A."/>
        </authorList>
    </citation>
    <scope>NUCLEOTIDE SEQUENCE</scope>
    <source>
        <strain evidence="2">CBS 10434</strain>
    </source>
</reference>